<evidence type="ECO:0000256" key="1">
    <source>
        <dbReference type="SAM" id="MobiDB-lite"/>
    </source>
</evidence>
<protein>
    <submittedName>
        <fullName evidence="2 4">Uncharacterized protein</fullName>
    </submittedName>
</protein>
<feature type="region of interest" description="Disordered" evidence="1">
    <location>
        <begin position="17"/>
        <end position="47"/>
    </location>
</feature>
<gene>
    <name evidence="2" type="ORF">HNAJ_LOCUS6552</name>
</gene>
<evidence type="ECO:0000313" key="4">
    <source>
        <dbReference type="WBParaSite" id="HNAJ_0000655601-mRNA-1"/>
    </source>
</evidence>
<evidence type="ECO:0000313" key="2">
    <source>
        <dbReference type="EMBL" id="VDO02412.1"/>
    </source>
</evidence>
<sequence>MFENYCYRNSTEVKQRHPEEMTCSGQRSSNWLAGQNGLGSGPTSTTTPTTAQVCVYEAASVAAAVAAAAAADQSDNPAIASANLLTAVTRERSSSSPNVCNHITQPGFLNPMVWPASVKIQCE</sequence>
<dbReference type="OrthoDB" id="10461319at2759"/>
<dbReference type="WBParaSite" id="HNAJ_0000655601-mRNA-1">
    <property type="protein sequence ID" value="HNAJ_0000655601-mRNA-1"/>
    <property type="gene ID" value="HNAJ_0000655601"/>
</dbReference>
<accession>A0A0R3THL5</accession>
<dbReference type="Proteomes" id="UP000278807">
    <property type="component" value="Unassembled WGS sequence"/>
</dbReference>
<feature type="compositionally biased region" description="Polar residues" evidence="1">
    <location>
        <begin position="23"/>
        <end position="33"/>
    </location>
</feature>
<dbReference type="STRING" id="102285.A0A0R3THL5"/>
<dbReference type="AlphaFoldDB" id="A0A0R3THL5"/>
<name>A0A0R3THL5_RODNA</name>
<organism evidence="4">
    <name type="scientific">Rodentolepis nana</name>
    <name type="common">Dwarf tapeworm</name>
    <name type="synonym">Hymenolepis nana</name>
    <dbReference type="NCBI Taxonomy" id="102285"/>
    <lineage>
        <taxon>Eukaryota</taxon>
        <taxon>Metazoa</taxon>
        <taxon>Spiralia</taxon>
        <taxon>Lophotrochozoa</taxon>
        <taxon>Platyhelminthes</taxon>
        <taxon>Cestoda</taxon>
        <taxon>Eucestoda</taxon>
        <taxon>Cyclophyllidea</taxon>
        <taxon>Hymenolepididae</taxon>
        <taxon>Rodentolepis</taxon>
    </lineage>
</organism>
<evidence type="ECO:0000313" key="3">
    <source>
        <dbReference type="Proteomes" id="UP000278807"/>
    </source>
</evidence>
<reference evidence="4" key="1">
    <citation type="submission" date="2017-02" db="UniProtKB">
        <authorList>
            <consortium name="WormBaseParasite"/>
        </authorList>
    </citation>
    <scope>IDENTIFICATION</scope>
</reference>
<reference evidence="2 3" key="2">
    <citation type="submission" date="2018-11" db="EMBL/GenBank/DDBJ databases">
        <authorList>
            <consortium name="Pathogen Informatics"/>
        </authorList>
    </citation>
    <scope>NUCLEOTIDE SEQUENCE [LARGE SCALE GENOMIC DNA]</scope>
</reference>
<dbReference type="EMBL" id="UZAE01007398">
    <property type="protein sequence ID" value="VDO02412.1"/>
    <property type="molecule type" value="Genomic_DNA"/>
</dbReference>
<proteinExistence type="predicted"/>
<keyword evidence="3" id="KW-1185">Reference proteome</keyword>